<dbReference type="EMBL" id="CP045351">
    <property type="protein sequence ID" value="QFT28706.1"/>
    <property type="molecule type" value="Genomic_DNA"/>
</dbReference>
<protein>
    <submittedName>
        <fullName evidence="7">Acetoin catabolism regulatory protein</fullName>
    </submittedName>
</protein>
<dbReference type="Proteomes" id="UP000326936">
    <property type="component" value="Plasmid pTHAF100_a"/>
</dbReference>
<dbReference type="InterPro" id="IPR025943">
    <property type="entry name" value="Sigma_54_int_dom_ATP-bd_2"/>
</dbReference>
<geneLocation type="plasmid" evidence="8">
    <name>pthaf100_a</name>
</geneLocation>
<sequence>MFNYGTVMEQQILQMDSWLASPPAKKLDILNASLVLHYGDPEVELAWQHASKVMDSGIHLLVLGETGVGKGEFVKALHQYSSRRHKPLVAVNCAALPNDLIESELFGYAPGSFTGAHPRGYCGRIRLAEKGILFLDEIGEMSMQAQCRLLSVLQDKTITPLGSVRSYKVDIEVIAATHQDLERLVAKGRFRQDLYYRLNGMAVELPVLRNRKDKAELIKSIHEKYRNHSQTISPDLFKHLIHYSWPGNLRELDNFIRVVTVMADGNHVVDITHLPMQWKRRFSKTNDRERISTQLKATLNKTIEDVYVANEGNISKVARELGVSRNTVYRRLKAQKVL</sequence>
<evidence type="ECO:0000256" key="1">
    <source>
        <dbReference type="ARBA" id="ARBA00022741"/>
    </source>
</evidence>
<dbReference type="OrthoDB" id="9804019at2"/>
<dbReference type="InterPro" id="IPR027417">
    <property type="entry name" value="P-loop_NTPase"/>
</dbReference>
<dbReference type="InterPro" id="IPR058031">
    <property type="entry name" value="AAA_lid_NorR"/>
</dbReference>
<dbReference type="Gene3D" id="3.40.50.300">
    <property type="entry name" value="P-loop containing nucleotide triphosphate hydrolases"/>
    <property type="match status" value="1"/>
</dbReference>
<dbReference type="CDD" id="cd00009">
    <property type="entry name" value="AAA"/>
    <property type="match status" value="1"/>
</dbReference>
<dbReference type="PROSITE" id="PS00676">
    <property type="entry name" value="SIGMA54_INTERACT_2"/>
    <property type="match status" value="1"/>
</dbReference>
<keyword evidence="5" id="KW-0804">Transcription</keyword>
<evidence type="ECO:0000313" key="7">
    <source>
        <dbReference type="EMBL" id="QFT28706.1"/>
    </source>
</evidence>
<keyword evidence="2" id="KW-0067">ATP-binding</keyword>
<dbReference type="Pfam" id="PF00158">
    <property type="entry name" value="Sigma54_activat"/>
    <property type="match status" value="1"/>
</dbReference>
<dbReference type="Pfam" id="PF02954">
    <property type="entry name" value="HTH_8"/>
    <property type="match status" value="1"/>
</dbReference>
<dbReference type="Pfam" id="PF25601">
    <property type="entry name" value="AAA_lid_14"/>
    <property type="match status" value="1"/>
</dbReference>
<gene>
    <name evidence="7" type="primary">acoR</name>
    <name evidence="7" type="ORF">FIV01_20105</name>
</gene>
<evidence type="ECO:0000256" key="4">
    <source>
        <dbReference type="ARBA" id="ARBA00023125"/>
    </source>
</evidence>
<dbReference type="FunFam" id="3.40.50.300:FF:000006">
    <property type="entry name" value="DNA-binding transcriptional regulator NtrC"/>
    <property type="match status" value="1"/>
</dbReference>
<dbReference type="SUPFAM" id="SSF52540">
    <property type="entry name" value="P-loop containing nucleoside triphosphate hydrolases"/>
    <property type="match status" value="1"/>
</dbReference>
<dbReference type="KEGG" id="vaq:FIV01_20105"/>
<keyword evidence="3" id="KW-0805">Transcription regulation</keyword>
<dbReference type="InterPro" id="IPR025944">
    <property type="entry name" value="Sigma_54_int_dom_CS"/>
</dbReference>
<dbReference type="GO" id="GO:0006355">
    <property type="term" value="P:regulation of DNA-templated transcription"/>
    <property type="evidence" value="ECO:0007669"/>
    <property type="project" value="InterPro"/>
</dbReference>
<dbReference type="InterPro" id="IPR002078">
    <property type="entry name" value="Sigma_54_int"/>
</dbReference>
<keyword evidence="8" id="KW-1185">Reference proteome</keyword>
<dbReference type="Gene3D" id="1.10.10.60">
    <property type="entry name" value="Homeodomain-like"/>
    <property type="match status" value="1"/>
</dbReference>
<dbReference type="Gene3D" id="1.10.8.60">
    <property type="match status" value="1"/>
</dbReference>
<dbReference type="InterPro" id="IPR002197">
    <property type="entry name" value="HTH_Fis"/>
</dbReference>
<dbReference type="PROSITE" id="PS00688">
    <property type="entry name" value="SIGMA54_INTERACT_3"/>
    <property type="match status" value="1"/>
</dbReference>
<dbReference type="GO" id="GO:0005524">
    <property type="term" value="F:ATP binding"/>
    <property type="evidence" value="ECO:0007669"/>
    <property type="project" value="UniProtKB-KW"/>
</dbReference>
<dbReference type="SUPFAM" id="SSF46689">
    <property type="entry name" value="Homeodomain-like"/>
    <property type="match status" value="1"/>
</dbReference>
<evidence type="ECO:0000313" key="8">
    <source>
        <dbReference type="Proteomes" id="UP000326936"/>
    </source>
</evidence>
<keyword evidence="7" id="KW-0614">Plasmid</keyword>
<name>A0A5P9CR72_9VIBR</name>
<accession>A0A5P9CR72</accession>
<evidence type="ECO:0000256" key="5">
    <source>
        <dbReference type="ARBA" id="ARBA00023163"/>
    </source>
</evidence>
<organism evidence="7 8">
    <name type="scientific">Vibrio aquimaris</name>
    <dbReference type="NCBI Taxonomy" id="2587862"/>
    <lineage>
        <taxon>Bacteria</taxon>
        <taxon>Pseudomonadati</taxon>
        <taxon>Pseudomonadota</taxon>
        <taxon>Gammaproteobacteria</taxon>
        <taxon>Vibrionales</taxon>
        <taxon>Vibrionaceae</taxon>
        <taxon>Vibrio</taxon>
    </lineage>
</organism>
<dbReference type="PANTHER" id="PTHR32071:SF77">
    <property type="entry name" value="TRANSCRIPTIONAL REGULATORY PROTEIN"/>
    <property type="match status" value="1"/>
</dbReference>
<dbReference type="PROSITE" id="PS50045">
    <property type="entry name" value="SIGMA54_INTERACT_4"/>
    <property type="match status" value="1"/>
</dbReference>
<dbReference type="PROSITE" id="PS00675">
    <property type="entry name" value="SIGMA54_INTERACT_1"/>
    <property type="match status" value="1"/>
</dbReference>
<dbReference type="GO" id="GO:0043565">
    <property type="term" value="F:sequence-specific DNA binding"/>
    <property type="evidence" value="ECO:0007669"/>
    <property type="project" value="InterPro"/>
</dbReference>
<dbReference type="InterPro" id="IPR003593">
    <property type="entry name" value="AAA+_ATPase"/>
</dbReference>
<dbReference type="PANTHER" id="PTHR32071">
    <property type="entry name" value="TRANSCRIPTIONAL REGULATORY PROTEIN"/>
    <property type="match status" value="1"/>
</dbReference>
<proteinExistence type="predicted"/>
<evidence type="ECO:0000256" key="2">
    <source>
        <dbReference type="ARBA" id="ARBA00022840"/>
    </source>
</evidence>
<evidence type="ECO:0000256" key="3">
    <source>
        <dbReference type="ARBA" id="ARBA00023015"/>
    </source>
</evidence>
<reference evidence="7 8" key="1">
    <citation type="submission" date="2019-10" db="EMBL/GenBank/DDBJ databases">
        <title>Complete genome sequence of Vibrio sp. strain THAF100, isolated from non-filtered water from the water column of tank 6 of a marine aquarium containing stony-coral fragments. Water maintained at 26 degree C.</title>
        <authorList>
            <person name="Ruckert C."/>
            <person name="Franco A."/>
            <person name="Kalinowski J."/>
            <person name="Glaeser S."/>
        </authorList>
    </citation>
    <scope>NUCLEOTIDE SEQUENCE [LARGE SCALE GENOMIC DNA]</scope>
    <source>
        <strain evidence="7 8">THAF100</strain>
        <plasmid evidence="8">pthaf100_a</plasmid>
    </source>
</reference>
<dbReference type="InterPro" id="IPR025662">
    <property type="entry name" value="Sigma_54_int_dom_ATP-bd_1"/>
</dbReference>
<dbReference type="SMART" id="SM00382">
    <property type="entry name" value="AAA"/>
    <property type="match status" value="1"/>
</dbReference>
<evidence type="ECO:0000259" key="6">
    <source>
        <dbReference type="PROSITE" id="PS50045"/>
    </source>
</evidence>
<keyword evidence="1" id="KW-0547">Nucleotide-binding</keyword>
<dbReference type="InterPro" id="IPR009057">
    <property type="entry name" value="Homeodomain-like_sf"/>
</dbReference>
<dbReference type="AlphaFoldDB" id="A0A5P9CR72"/>
<keyword evidence="4" id="KW-0238">DNA-binding</keyword>
<feature type="domain" description="Sigma-54 factor interaction" evidence="6">
    <location>
        <begin position="36"/>
        <end position="261"/>
    </location>
</feature>